<gene>
    <name evidence="1" type="ORF">SAMN02746041_03276</name>
</gene>
<evidence type="ECO:0000313" key="2">
    <source>
        <dbReference type="Proteomes" id="UP000192783"/>
    </source>
</evidence>
<proteinExistence type="predicted"/>
<name>A0A1W1XX67_9BACT</name>
<organism evidence="1 2">
    <name type="scientific">Desulfacinum hydrothermale DSM 13146</name>
    <dbReference type="NCBI Taxonomy" id="1121390"/>
    <lineage>
        <taxon>Bacteria</taxon>
        <taxon>Pseudomonadati</taxon>
        <taxon>Thermodesulfobacteriota</taxon>
        <taxon>Syntrophobacteria</taxon>
        <taxon>Syntrophobacterales</taxon>
        <taxon>Syntrophobacteraceae</taxon>
        <taxon>Desulfacinum</taxon>
    </lineage>
</organism>
<dbReference type="AlphaFoldDB" id="A0A1W1XX67"/>
<accession>A0A1W1XX67</accession>
<dbReference type="Pfam" id="PF05069">
    <property type="entry name" value="Phage_tail_S"/>
    <property type="match status" value="1"/>
</dbReference>
<keyword evidence="2" id="KW-1185">Reference proteome</keyword>
<dbReference type="RefSeq" id="WP_084059143.1">
    <property type="nucleotide sequence ID" value="NZ_FWXF01000038.1"/>
</dbReference>
<evidence type="ECO:0000313" key="1">
    <source>
        <dbReference type="EMBL" id="SMC28533.1"/>
    </source>
</evidence>
<dbReference type="STRING" id="1121390.SAMN02746041_03276"/>
<dbReference type="EMBL" id="FWXF01000038">
    <property type="protein sequence ID" value="SMC28533.1"/>
    <property type="molecule type" value="Genomic_DNA"/>
</dbReference>
<dbReference type="Proteomes" id="UP000192783">
    <property type="component" value="Unassembled WGS sequence"/>
</dbReference>
<dbReference type="NCBIfam" id="TIGR01635">
    <property type="entry name" value="tail_comp_S"/>
    <property type="match status" value="1"/>
</dbReference>
<sequence length="175" mass="19982">MTIRLQVDMDSVSDMLRSLTGRLQNLRPLMRDIGEIVVDHIKGNFRQGTAPDGTPWKPSVRALREGGRTLIDTGVLRNSFHEQPGRRSVLVGTADVRAAVHQFGARAGAFGTMDVLVREHVRRWRGKDVRVRAHTRRQRIPWGDIPARPFMPDPDHLPRILSEDIRKSILNFLWL</sequence>
<dbReference type="OrthoDB" id="2081253at2"/>
<dbReference type="InterPro" id="IPR006522">
    <property type="entry name" value="Phage_virion_morphogenesis"/>
</dbReference>
<reference evidence="1 2" key="1">
    <citation type="submission" date="2017-04" db="EMBL/GenBank/DDBJ databases">
        <authorList>
            <person name="Afonso C.L."/>
            <person name="Miller P.J."/>
            <person name="Scott M.A."/>
            <person name="Spackman E."/>
            <person name="Goraichik I."/>
            <person name="Dimitrov K.M."/>
            <person name="Suarez D.L."/>
            <person name="Swayne D.E."/>
        </authorList>
    </citation>
    <scope>NUCLEOTIDE SEQUENCE [LARGE SCALE GENOMIC DNA]</scope>
    <source>
        <strain evidence="1 2">DSM 13146</strain>
    </source>
</reference>
<protein>
    <submittedName>
        <fullName evidence="1">Phage virion morphogenesis (Putative tail completion) protein</fullName>
    </submittedName>
</protein>